<dbReference type="InterPro" id="IPR020846">
    <property type="entry name" value="MFS_dom"/>
</dbReference>
<dbReference type="Proteomes" id="UP001160390">
    <property type="component" value="Unassembled WGS sequence"/>
</dbReference>
<dbReference type="EMBL" id="CABFNP030000500">
    <property type="protein sequence ID" value="CAI6028893.1"/>
    <property type="molecule type" value="Genomic_DNA"/>
</dbReference>
<evidence type="ECO:0000256" key="6">
    <source>
        <dbReference type="ARBA" id="ARBA00023136"/>
    </source>
</evidence>
<dbReference type="SUPFAM" id="SSF103473">
    <property type="entry name" value="MFS general substrate transporter"/>
    <property type="match status" value="1"/>
</dbReference>
<dbReference type="FunFam" id="1.20.1250.20:FF:000134">
    <property type="entry name" value="MFS sugar transporter protein"/>
    <property type="match status" value="1"/>
</dbReference>
<evidence type="ECO:0000256" key="8">
    <source>
        <dbReference type="SAM" id="Phobius"/>
    </source>
</evidence>
<name>A0AA35LQL1_9HYPO</name>
<dbReference type="PANTHER" id="PTHR48022">
    <property type="entry name" value="PLASTIDIC GLUCOSE TRANSPORTER 4"/>
    <property type="match status" value="1"/>
</dbReference>
<keyword evidence="11" id="KW-1185">Reference proteome</keyword>
<dbReference type="InterPro" id="IPR036259">
    <property type="entry name" value="MFS_trans_sf"/>
</dbReference>
<reference evidence="10" key="1">
    <citation type="submission" date="2023-01" db="EMBL/GenBank/DDBJ databases">
        <authorList>
            <person name="Piombo E."/>
        </authorList>
    </citation>
    <scope>NUCLEOTIDE SEQUENCE</scope>
</reference>
<dbReference type="AlphaFoldDB" id="A0AA35LQL1"/>
<feature type="transmembrane region" description="Helical" evidence="8">
    <location>
        <begin position="390"/>
        <end position="412"/>
    </location>
</feature>
<protein>
    <recommendedName>
        <fullName evidence="9">Major facilitator superfamily (MFS) profile domain-containing protein</fullName>
    </recommendedName>
</protein>
<keyword evidence="6 8" id="KW-0472">Membrane</keyword>
<dbReference type="Pfam" id="PF00083">
    <property type="entry name" value="Sugar_tr"/>
    <property type="match status" value="1"/>
</dbReference>
<feature type="transmembrane region" description="Helical" evidence="8">
    <location>
        <begin position="329"/>
        <end position="351"/>
    </location>
</feature>
<feature type="transmembrane region" description="Helical" evidence="8">
    <location>
        <begin position="455"/>
        <end position="474"/>
    </location>
</feature>
<dbReference type="InterPro" id="IPR005828">
    <property type="entry name" value="MFS_sugar_transport-like"/>
</dbReference>
<keyword evidence="3 7" id="KW-0813">Transport</keyword>
<dbReference type="NCBIfam" id="TIGR00879">
    <property type="entry name" value="SP"/>
    <property type="match status" value="1"/>
</dbReference>
<keyword evidence="4 8" id="KW-0812">Transmembrane</keyword>
<gene>
    <name evidence="10" type="ORF">CCHLO57077_00019295</name>
</gene>
<dbReference type="InterPro" id="IPR003663">
    <property type="entry name" value="Sugar/inositol_transpt"/>
</dbReference>
<evidence type="ECO:0000256" key="7">
    <source>
        <dbReference type="RuleBase" id="RU003346"/>
    </source>
</evidence>
<feature type="transmembrane region" description="Helical" evidence="8">
    <location>
        <begin position="199"/>
        <end position="220"/>
    </location>
</feature>
<evidence type="ECO:0000256" key="4">
    <source>
        <dbReference type="ARBA" id="ARBA00022692"/>
    </source>
</evidence>
<feature type="transmembrane region" description="Helical" evidence="8">
    <location>
        <begin position="111"/>
        <end position="129"/>
    </location>
</feature>
<feature type="transmembrane region" description="Helical" evidence="8">
    <location>
        <begin position="292"/>
        <end position="314"/>
    </location>
</feature>
<sequence length="537" mass="60021">MSATKSTDGPSAQYEPSDEVHEVQSKKYFFGSQGKSLIFQVSFAGSIGFLLFGYDQGVLGGLNAADQFLEQFNYPSATLLGTINAIYEIGCFAGAINVFIVGERLGRKKCLYIGATLMFIGAALQASAFGVPQMIVGRIICGWGNGFNTATTPLWVSELIPAESRGRHVSLEGNMIALGIVVAYYFNIGLSRTTGAVQWRTPIAAQGVFILAQILWVYLLPESPRWLTKHEKHTEAIDVIKQLHGKETSHSHPSVIQMKREIDEAVRIEEADGPWRFSEIFTSGPLKIRRRFLMVIGLQAMQQLSGINVLVYYLPHTLTTDIGFSYEEALQIAAGCADAYWVFSFIPVLFLDRMGRRSPLIWGSVVSGLCFLFAGILQQDPTPTRAKASLAFFFLFEAVFAIGWLPVPWLYGAEFMPLRHRTHAAALATASDWIFNYIIVQITPVAISNIRWKTYLIFFVLNILFGIIVFLFYPETSGRTLEEMDAVYFGDNDRLIVVDKRGMLLPGFRSRMNRQDLEIEITEQPDSSPKVVINHKE</sequence>
<evidence type="ECO:0000313" key="11">
    <source>
        <dbReference type="Proteomes" id="UP001160390"/>
    </source>
</evidence>
<comment type="similarity">
    <text evidence="2 7">Belongs to the major facilitator superfamily. Sugar transporter (TC 2.A.1.1) family.</text>
</comment>
<dbReference type="GO" id="GO:0005351">
    <property type="term" value="F:carbohydrate:proton symporter activity"/>
    <property type="evidence" value="ECO:0007669"/>
    <property type="project" value="TreeGrafter"/>
</dbReference>
<comment type="subcellular location">
    <subcellularLocation>
        <location evidence="1">Membrane</location>
        <topology evidence="1">Multi-pass membrane protein</topology>
    </subcellularLocation>
</comment>
<evidence type="ECO:0000259" key="9">
    <source>
        <dbReference type="PROSITE" id="PS50850"/>
    </source>
</evidence>
<proteinExistence type="inferred from homology"/>
<evidence type="ECO:0000256" key="2">
    <source>
        <dbReference type="ARBA" id="ARBA00010992"/>
    </source>
</evidence>
<feature type="transmembrane region" description="Helical" evidence="8">
    <location>
        <begin position="74"/>
        <end position="99"/>
    </location>
</feature>
<evidence type="ECO:0000256" key="1">
    <source>
        <dbReference type="ARBA" id="ARBA00004141"/>
    </source>
</evidence>
<dbReference type="PROSITE" id="PS50850">
    <property type="entry name" value="MFS"/>
    <property type="match status" value="1"/>
</dbReference>
<evidence type="ECO:0000256" key="5">
    <source>
        <dbReference type="ARBA" id="ARBA00022989"/>
    </source>
</evidence>
<accession>A0AA35LQL1</accession>
<feature type="domain" description="Major facilitator superfamily (MFS) profile" evidence="9">
    <location>
        <begin position="41"/>
        <end position="477"/>
    </location>
</feature>
<feature type="transmembrane region" description="Helical" evidence="8">
    <location>
        <begin position="135"/>
        <end position="157"/>
    </location>
</feature>
<evidence type="ECO:0000256" key="3">
    <source>
        <dbReference type="ARBA" id="ARBA00022448"/>
    </source>
</evidence>
<dbReference type="Gene3D" id="1.20.1250.20">
    <property type="entry name" value="MFS general substrate transporter like domains"/>
    <property type="match status" value="1"/>
</dbReference>
<dbReference type="PRINTS" id="PR00171">
    <property type="entry name" value="SUGRTRNSPORT"/>
</dbReference>
<evidence type="ECO:0000313" key="10">
    <source>
        <dbReference type="EMBL" id="CAI6028893.1"/>
    </source>
</evidence>
<feature type="transmembrane region" description="Helical" evidence="8">
    <location>
        <begin position="36"/>
        <end position="54"/>
    </location>
</feature>
<organism evidence="10 11">
    <name type="scientific">Clonostachys chloroleuca</name>
    <dbReference type="NCBI Taxonomy" id="1926264"/>
    <lineage>
        <taxon>Eukaryota</taxon>
        <taxon>Fungi</taxon>
        <taxon>Dikarya</taxon>
        <taxon>Ascomycota</taxon>
        <taxon>Pezizomycotina</taxon>
        <taxon>Sordariomycetes</taxon>
        <taxon>Hypocreomycetidae</taxon>
        <taxon>Hypocreales</taxon>
        <taxon>Bionectriaceae</taxon>
        <taxon>Clonostachys</taxon>
    </lineage>
</organism>
<feature type="transmembrane region" description="Helical" evidence="8">
    <location>
        <begin position="360"/>
        <end position="378"/>
    </location>
</feature>
<comment type="caution">
    <text evidence="10">The sequence shown here is derived from an EMBL/GenBank/DDBJ whole genome shotgun (WGS) entry which is preliminary data.</text>
</comment>
<dbReference type="GO" id="GO:0016020">
    <property type="term" value="C:membrane"/>
    <property type="evidence" value="ECO:0007669"/>
    <property type="project" value="UniProtKB-SubCell"/>
</dbReference>
<feature type="transmembrane region" description="Helical" evidence="8">
    <location>
        <begin position="169"/>
        <end position="187"/>
    </location>
</feature>
<dbReference type="InterPro" id="IPR050360">
    <property type="entry name" value="MFS_Sugar_Transporters"/>
</dbReference>
<keyword evidence="5 8" id="KW-1133">Transmembrane helix</keyword>
<dbReference type="PANTHER" id="PTHR48022:SF28">
    <property type="entry name" value="MAJOR FACILITATOR SUPERFAMILY (MFS) PROFILE DOMAIN-CONTAINING PROTEIN-RELATED"/>
    <property type="match status" value="1"/>
</dbReference>